<protein>
    <recommendedName>
        <fullName evidence="3">Prokaryotic glutathione synthetase ATP-binding domain-containing protein</fullName>
    </recommendedName>
</protein>
<name>A0A545TEE0_9GAMM</name>
<reference evidence="1 2" key="1">
    <citation type="submission" date="2019-06" db="EMBL/GenBank/DDBJ databases">
        <title>Draft genome of Aliikangiella marina GYP-15.</title>
        <authorList>
            <person name="Wang G."/>
        </authorList>
    </citation>
    <scope>NUCLEOTIDE SEQUENCE [LARGE SCALE GENOMIC DNA]</scope>
    <source>
        <strain evidence="1 2">GYP-15</strain>
    </source>
</reference>
<dbReference type="Proteomes" id="UP000317839">
    <property type="component" value="Unassembled WGS sequence"/>
</dbReference>
<comment type="caution">
    <text evidence="1">The sequence shown here is derived from an EMBL/GenBank/DDBJ whole genome shotgun (WGS) entry which is preliminary data.</text>
</comment>
<evidence type="ECO:0000313" key="2">
    <source>
        <dbReference type="Proteomes" id="UP000317839"/>
    </source>
</evidence>
<dbReference type="Gene3D" id="3.30.470.20">
    <property type="entry name" value="ATP-grasp fold, B domain"/>
    <property type="match status" value="1"/>
</dbReference>
<keyword evidence="2" id="KW-1185">Reference proteome</keyword>
<proteinExistence type="predicted"/>
<evidence type="ECO:0008006" key="3">
    <source>
        <dbReference type="Google" id="ProtNLM"/>
    </source>
</evidence>
<dbReference type="PANTHER" id="PTHR39217:SF1">
    <property type="entry name" value="GLUTATHIONE SYNTHETASE"/>
    <property type="match status" value="1"/>
</dbReference>
<dbReference type="PANTHER" id="PTHR39217">
    <property type="match status" value="1"/>
</dbReference>
<dbReference type="SUPFAM" id="SSF56059">
    <property type="entry name" value="Glutathione synthetase ATP-binding domain-like"/>
    <property type="match status" value="1"/>
</dbReference>
<sequence>MKKCAILSMDNTQDFVIYDQLLEAPLADAGWQCETVSWRADVDWNEYTTAIIRSTWDYQDHADEFLEVLRKIDDSDTHLDNPLSIVEWNIDKRYLQELQAKGVAIVPTTWFGDYDLSKVLACFQQFNVEELVIKPCVSANADDTYRVRIDQLKDSSSMLAETFEQRNFMVQPFMSAIVEEGEYSLFYFDGQYSHAILKTPKSGDFRVQEEHGGRLKKIIPEPALLAAGDNTLKQIAQSLLYARLDFVRHNDEFVLIEAELIEPSLYFNLDEDAPGRFVKAMENRLQRLAVI</sequence>
<gene>
    <name evidence="1" type="ORF">FLL45_11540</name>
</gene>
<dbReference type="EMBL" id="VIKR01000002">
    <property type="protein sequence ID" value="TQV75541.1"/>
    <property type="molecule type" value="Genomic_DNA"/>
</dbReference>
<dbReference type="RefSeq" id="WP_142942155.1">
    <property type="nucleotide sequence ID" value="NZ_VIKR01000002.1"/>
</dbReference>
<organism evidence="1 2">
    <name type="scientific">Aliikangiella marina</name>
    <dbReference type="NCBI Taxonomy" id="1712262"/>
    <lineage>
        <taxon>Bacteria</taxon>
        <taxon>Pseudomonadati</taxon>
        <taxon>Pseudomonadota</taxon>
        <taxon>Gammaproteobacteria</taxon>
        <taxon>Oceanospirillales</taxon>
        <taxon>Pleioneaceae</taxon>
        <taxon>Aliikangiella</taxon>
    </lineage>
</organism>
<dbReference type="OrthoDB" id="3373978at2"/>
<dbReference type="AlphaFoldDB" id="A0A545TEE0"/>
<accession>A0A545TEE0</accession>
<evidence type="ECO:0000313" key="1">
    <source>
        <dbReference type="EMBL" id="TQV75541.1"/>
    </source>
</evidence>
<dbReference type="InterPro" id="IPR053191">
    <property type="entry name" value="DcsG_Biosynth_Enzyme"/>
</dbReference>